<dbReference type="PANTHER" id="PTHR30204">
    <property type="entry name" value="REDOX-CYCLING DRUG-SENSING TRANSCRIPTIONAL ACTIVATOR SOXR"/>
    <property type="match status" value="1"/>
</dbReference>
<accession>A0ABX0SNM4</accession>
<evidence type="ECO:0000259" key="3">
    <source>
        <dbReference type="PROSITE" id="PS50937"/>
    </source>
</evidence>
<dbReference type="InterPro" id="IPR000551">
    <property type="entry name" value="MerR-type_HTH_dom"/>
</dbReference>
<evidence type="ECO:0000313" key="4">
    <source>
        <dbReference type="EMBL" id="NIH58371.1"/>
    </source>
</evidence>
<keyword evidence="2" id="KW-0175">Coiled coil</keyword>
<dbReference type="EMBL" id="JAAMOZ010000003">
    <property type="protein sequence ID" value="NIH58371.1"/>
    <property type="molecule type" value="Genomic_DNA"/>
</dbReference>
<comment type="caution">
    <text evidence="4">The sequence shown here is derived from an EMBL/GenBank/DDBJ whole genome shotgun (WGS) entry which is preliminary data.</text>
</comment>
<dbReference type="PANTHER" id="PTHR30204:SF58">
    <property type="entry name" value="HTH-TYPE TRANSCRIPTIONAL REGULATOR YFMP"/>
    <property type="match status" value="1"/>
</dbReference>
<dbReference type="SMART" id="SM00422">
    <property type="entry name" value="HTH_MERR"/>
    <property type="match status" value="1"/>
</dbReference>
<dbReference type="RefSeq" id="WP_167170636.1">
    <property type="nucleotide sequence ID" value="NZ_BAAAOO010000004.1"/>
</dbReference>
<name>A0ABX0SNM4_9ACTN</name>
<dbReference type="PROSITE" id="PS50937">
    <property type="entry name" value="HTH_MERR_2"/>
    <property type="match status" value="1"/>
</dbReference>
<proteinExistence type="predicted"/>
<dbReference type="CDD" id="cd04766">
    <property type="entry name" value="HTH_HspR"/>
    <property type="match status" value="1"/>
</dbReference>
<feature type="coiled-coil region" evidence="2">
    <location>
        <begin position="83"/>
        <end position="110"/>
    </location>
</feature>
<dbReference type="Pfam" id="PF13411">
    <property type="entry name" value="MerR_1"/>
    <property type="match status" value="1"/>
</dbReference>
<keyword evidence="5" id="KW-1185">Reference proteome</keyword>
<keyword evidence="1" id="KW-0238">DNA-binding</keyword>
<reference evidence="4 5" key="1">
    <citation type="submission" date="2020-02" db="EMBL/GenBank/DDBJ databases">
        <title>Sequencing the genomes of 1000 actinobacteria strains.</title>
        <authorList>
            <person name="Klenk H.-P."/>
        </authorList>
    </citation>
    <scope>NUCLEOTIDE SEQUENCE [LARGE SCALE GENOMIC DNA]</scope>
    <source>
        <strain evidence="4 5">DSM 19609</strain>
    </source>
</reference>
<evidence type="ECO:0000313" key="5">
    <source>
        <dbReference type="Proteomes" id="UP000749311"/>
    </source>
</evidence>
<dbReference type="SUPFAM" id="SSF46955">
    <property type="entry name" value="Putative DNA-binding domain"/>
    <property type="match status" value="1"/>
</dbReference>
<dbReference type="InterPro" id="IPR047057">
    <property type="entry name" value="MerR_fam"/>
</dbReference>
<organism evidence="4 5">
    <name type="scientific">Brooklawnia cerclae</name>
    <dbReference type="NCBI Taxonomy" id="349934"/>
    <lineage>
        <taxon>Bacteria</taxon>
        <taxon>Bacillati</taxon>
        <taxon>Actinomycetota</taxon>
        <taxon>Actinomycetes</taxon>
        <taxon>Propionibacteriales</taxon>
        <taxon>Propionibacteriaceae</taxon>
        <taxon>Brooklawnia</taxon>
    </lineage>
</organism>
<dbReference type="InterPro" id="IPR009061">
    <property type="entry name" value="DNA-bd_dom_put_sf"/>
</dbReference>
<feature type="domain" description="HTH merR-type" evidence="3">
    <location>
        <begin position="17"/>
        <end position="86"/>
    </location>
</feature>
<evidence type="ECO:0000256" key="2">
    <source>
        <dbReference type="SAM" id="Coils"/>
    </source>
</evidence>
<dbReference type="Gene3D" id="1.10.1660.10">
    <property type="match status" value="1"/>
</dbReference>
<sequence>MNTSERLPQLMDPDAPAFSISVAAALADMHPQTLRTYDRLGLVVPSRARGGGRRYSPRDVGKLRLIQHLSHEEGINLNGIRRIIDLQSELDETRHRLDELASLVRQFAEQRETMAPRVFAAGSSGYVAQGRRPRRPLALPGS</sequence>
<dbReference type="NCBIfam" id="NF047375">
    <property type="entry name" value="HeatShock_HspR"/>
    <property type="match status" value="1"/>
</dbReference>
<gene>
    <name evidence="4" type="ORF">FB473_003066</name>
</gene>
<protein>
    <submittedName>
        <fullName evidence="4">MerR family transcriptional regulator/heat shock protein HspR</fullName>
    </submittedName>
</protein>
<evidence type="ECO:0000256" key="1">
    <source>
        <dbReference type="ARBA" id="ARBA00023125"/>
    </source>
</evidence>
<dbReference type="Proteomes" id="UP000749311">
    <property type="component" value="Unassembled WGS sequence"/>
</dbReference>